<feature type="transmembrane region" description="Helical" evidence="5">
    <location>
        <begin position="21"/>
        <end position="42"/>
    </location>
</feature>
<reference evidence="6" key="4">
    <citation type="submission" date="2015-11" db="EMBL/GenBank/DDBJ databases">
        <authorList>
            <consortium name="FlyBase"/>
        </authorList>
    </citation>
    <scope>NUCLEOTIDE SEQUENCE</scope>
    <source>
        <strain evidence="6">Tai18E2</strain>
    </source>
</reference>
<dbReference type="KEGG" id="dya:Dyak_GE23338"/>
<comment type="subcellular location">
    <subcellularLocation>
        <location evidence="1">Membrane</location>
        <topology evidence="1">Multi-pass membrane protein</topology>
    </subcellularLocation>
</comment>
<evidence type="ECO:0000313" key="8">
    <source>
        <dbReference type="Proteomes" id="UP000002282"/>
    </source>
</evidence>
<feature type="transmembrane region" description="Helical" evidence="5">
    <location>
        <begin position="216"/>
        <end position="237"/>
    </location>
</feature>
<feature type="transmembrane region" description="Helical" evidence="5">
    <location>
        <begin position="495"/>
        <end position="517"/>
    </location>
</feature>
<proteinExistence type="predicted"/>
<dbReference type="Proteomes" id="UP000002282">
    <property type="component" value="Chromosome 3R"/>
</dbReference>
<evidence type="ECO:0000256" key="2">
    <source>
        <dbReference type="ARBA" id="ARBA00022692"/>
    </source>
</evidence>
<feature type="transmembrane region" description="Helical" evidence="5">
    <location>
        <begin position="368"/>
        <end position="393"/>
    </location>
</feature>
<dbReference type="GO" id="GO:0022857">
    <property type="term" value="F:transmembrane transporter activity"/>
    <property type="evidence" value="ECO:0007669"/>
    <property type="project" value="InterPro"/>
</dbReference>
<dbReference type="EMBL" id="CM000160">
    <property type="protein sequence ID" value="KRK04714.1"/>
    <property type="molecule type" value="Genomic_DNA"/>
</dbReference>
<feature type="transmembrane region" description="Helical" evidence="5">
    <location>
        <begin position="119"/>
        <end position="143"/>
    </location>
</feature>
<dbReference type="PANTHER" id="PTHR23507">
    <property type="entry name" value="ZGC:174356"/>
    <property type="match status" value="1"/>
</dbReference>
<organism evidence="6 8">
    <name type="scientific">Drosophila yakuba</name>
    <name type="common">Fruit fly</name>
    <dbReference type="NCBI Taxonomy" id="7245"/>
    <lineage>
        <taxon>Eukaryota</taxon>
        <taxon>Metazoa</taxon>
        <taxon>Ecdysozoa</taxon>
        <taxon>Arthropoda</taxon>
        <taxon>Hexapoda</taxon>
        <taxon>Insecta</taxon>
        <taxon>Pterygota</taxon>
        <taxon>Neoptera</taxon>
        <taxon>Endopterygota</taxon>
        <taxon>Diptera</taxon>
        <taxon>Brachycera</taxon>
        <taxon>Muscomorpha</taxon>
        <taxon>Ephydroidea</taxon>
        <taxon>Drosophilidae</taxon>
        <taxon>Drosophila</taxon>
        <taxon>Sophophora</taxon>
    </lineage>
</organism>
<dbReference type="InterPro" id="IPR011701">
    <property type="entry name" value="MFS"/>
</dbReference>
<reference evidence="6 8" key="3">
    <citation type="journal article" date="2007" name="PLoS Biol.">
        <title>Principles of genome evolution in the Drosophila melanogaster species group.</title>
        <authorList>
            <person name="Ranz J.M."/>
            <person name="Maurin D."/>
            <person name="Chan Y.S."/>
            <person name="von Grotthuss M."/>
            <person name="Hillier L.W."/>
            <person name="Roote J."/>
            <person name="Ashburner M."/>
            <person name="Bergman C.M."/>
        </authorList>
    </citation>
    <scope>NUCLEOTIDE SEQUENCE [LARGE SCALE GENOMIC DNA]</scope>
    <source>
        <strain evidence="6">Tai18E2</strain>
        <strain evidence="8">Tai18E2 / Tucson 14021-0261.01</strain>
    </source>
</reference>
<dbReference type="SUPFAM" id="SSF103473">
    <property type="entry name" value="MFS general substrate transporter"/>
    <property type="match status" value="1"/>
</dbReference>
<sequence length="563" mass="62729">MAEKASLAQLRSLEWRRLFNMFYIEPVIFMLIFSSMLSGIVMRNQLIYQTCTVIFQYNETDCELLDSNNASAEIHAIETELQEYVADMFLTRTLFESIVPGICGLFVGSWSDHYGRKPLAIVSMVGFSASSLLSSAICWLSSYYMVNPWWYTLAALPQSLLGGSCVFSVAVMCFITDTTDMKTRPYRMIFLELIAFVAHTSGSLLSSFVYAATSAAFVQSLSCLIVVVATLFIIFYLPESLGMCPDKDETPEAPEKEKEIVVTPETPDKEKEIVVTSETLDKEKEIVVTTETPEKEKEIVVTVSDQKMNEASTEASVDNREDPPKYESIEKPPLEGAEAEEAGLFSFKHIKDMFSTCLKRRENNAHTIIWLVTLAGFVSIFVGDGVMTVWYLFVRQQFHFTVRDFTIFNTVSQSVPMVGAILGILILRKLLGLSVVTMALLSLISEVACNIARGFAYLPWHLYASVALGVFRSIEGPMCRTIVSNIVPASDTGKLFAIGNIVQSFAPFVAAPLYTAIYKGSLASNPGGFNFLSAALYLIAFILMGCVMRIKLKHRKFYAKTLK</sequence>
<gene>
    <name evidence="6" type="primary">Dyak\GE23338</name>
    <name evidence="6" type="ORF">Dyak_GE23338</name>
</gene>
<feature type="transmembrane region" description="Helical" evidence="5">
    <location>
        <begin position="529"/>
        <end position="550"/>
    </location>
</feature>
<evidence type="ECO:0000256" key="5">
    <source>
        <dbReference type="SAM" id="Phobius"/>
    </source>
</evidence>
<dbReference type="OrthoDB" id="430300at2759"/>
<feature type="transmembrane region" description="Helical" evidence="5">
    <location>
        <begin position="405"/>
        <end position="425"/>
    </location>
</feature>
<reference evidence="6" key="1">
    <citation type="submission" date="2006-01" db="EMBL/GenBank/DDBJ databases">
        <title>The Genome of Drosophila yakuba.</title>
        <authorList>
            <consortium name="The Drosophila yakuba Sequencing Consortium"/>
        </authorList>
    </citation>
    <scope>NUCLEOTIDE SEQUENCE</scope>
    <source>
        <strain evidence="6">Tai18E2</strain>
    </source>
</reference>
<evidence type="ECO:0000256" key="3">
    <source>
        <dbReference type="ARBA" id="ARBA00022989"/>
    </source>
</evidence>
<accession>B4PN99</accession>
<protein>
    <submittedName>
        <fullName evidence="6">Uncharacterized protein, isoform A</fullName>
    </submittedName>
    <submittedName>
        <fullName evidence="7">Uncharacterized protein, isoform C</fullName>
    </submittedName>
</protein>
<dbReference type="Gene3D" id="1.20.1250.20">
    <property type="entry name" value="MFS general substrate transporter like domains"/>
    <property type="match status" value="1"/>
</dbReference>
<dbReference type="EMBL" id="CM000160">
    <property type="protein sequence ID" value="EDW99181.1"/>
    <property type="molecule type" value="Genomic_DNA"/>
</dbReference>
<keyword evidence="3 5" id="KW-1133">Transmembrane helix</keyword>
<dbReference type="PANTHER" id="PTHR23507:SF39">
    <property type="entry name" value="GH23453P-RELATED"/>
    <property type="match status" value="1"/>
</dbReference>
<dbReference type="AlphaFoldDB" id="B4PN99"/>
<feature type="transmembrane region" description="Helical" evidence="5">
    <location>
        <begin position="188"/>
        <end position="210"/>
    </location>
</feature>
<dbReference type="CDD" id="cd17386">
    <property type="entry name" value="MFS_SLC46"/>
    <property type="match status" value="1"/>
</dbReference>
<keyword evidence="2 5" id="KW-0812">Transmembrane</keyword>
<feature type="transmembrane region" description="Helical" evidence="5">
    <location>
        <begin position="89"/>
        <end position="107"/>
    </location>
</feature>
<evidence type="ECO:0000313" key="7">
    <source>
        <dbReference type="EMBL" id="KRK04714.1"/>
    </source>
</evidence>
<reference evidence="6 8" key="2">
    <citation type="journal article" date="2007" name="Nature">
        <title>Evolution of genes and genomes on the Drosophila phylogeny.</title>
        <authorList>
            <consortium name="Drosophila 12 Genomes Consortium"/>
            <person name="Clark A.G."/>
            <person name="Eisen M.B."/>
            <person name="Smith D.R."/>
            <person name="Bergman C.M."/>
            <person name="Oliver B."/>
            <person name="Markow T.A."/>
            <person name="Kaufman T.C."/>
            <person name="Kellis M."/>
            <person name="Gelbart W."/>
            <person name="Iyer V.N."/>
            <person name="Pollard D.A."/>
            <person name="Sackton T.B."/>
            <person name="Larracuente A.M."/>
            <person name="Singh N.D."/>
            <person name="Abad J.P."/>
            <person name="Abt D.N."/>
            <person name="Adryan B."/>
            <person name="Aguade M."/>
            <person name="Akashi H."/>
            <person name="Anderson W.W."/>
            <person name="Aquadro C.F."/>
            <person name="Ardell D.H."/>
            <person name="Arguello R."/>
            <person name="Artieri C.G."/>
            <person name="Barbash D.A."/>
            <person name="Barker D."/>
            <person name="Barsanti P."/>
            <person name="Batterham P."/>
            <person name="Batzoglou S."/>
            <person name="Begun D."/>
            <person name="Bhutkar A."/>
            <person name="Blanco E."/>
            <person name="Bosak S.A."/>
            <person name="Bradley R.K."/>
            <person name="Brand A.D."/>
            <person name="Brent M.R."/>
            <person name="Brooks A.N."/>
            <person name="Brown R.H."/>
            <person name="Butlin R.K."/>
            <person name="Caggese C."/>
            <person name="Calvi B.R."/>
            <person name="Bernardo de Carvalho A."/>
            <person name="Caspi A."/>
            <person name="Castrezana S."/>
            <person name="Celniker S.E."/>
            <person name="Chang J.L."/>
            <person name="Chapple C."/>
            <person name="Chatterji S."/>
            <person name="Chinwalla A."/>
            <person name="Civetta A."/>
            <person name="Clifton S.W."/>
            <person name="Comeron J.M."/>
            <person name="Costello J.C."/>
            <person name="Coyne J.A."/>
            <person name="Daub J."/>
            <person name="David R.G."/>
            <person name="Delcher A.L."/>
            <person name="Delehaunty K."/>
            <person name="Do C.B."/>
            <person name="Ebling H."/>
            <person name="Edwards K."/>
            <person name="Eickbush T."/>
            <person name="Evans J.D."/>
            <person name="Filipski A."/>
            <person name="Findeiss S."/>
            <person name="Freyhult E."/>
            <person name="Fulton L."/>
            <person name="Fulton R."/>
            <person name="Garcia A.C."/>
            <person name="Gardiner A."/>
            <person name="Garfield D.A."/>
            <person name="Garvin B.E."/>
            <person name="Gibson G."/>
            <person name="Gilbert D."/>
            <person name="Gnerre S."/>
            <person name="Godfrey J."/>
            <person name="Good R."/>
            <person name="Gotea V."/>
            <person name="Gravely B."/>
            <person name="Greenberg A.J."/>
            <person name="Griffiths-Jones S."/>
            <person name="Gross S."/>
            <person name="Guigo R."/>
            <person name="Gustafson E.A."/>
            <person name="Haerty W."/>
            <person name="Hahn M.W."/>
            <person name="Halligan D.L."/>
            <person name="Halpern A.L."/>
            <person name="Halter G.M."/>
            <person name="Han M.V."/>
            <person name="Heger A."/>
            <person name="Hillier L."/>
            <person name="Hinrichs A.S."/>
            <person name="Holmes I."/>
            <person name="Hoskins R.A."/>
            <person name="Hubisz M.J."/>
            <person name="Hultmark D."/>
            <person name="Huntley M.A."/>
            <person name="Jaffe D.B."/>
            <person name="Jagadeeshan S."/>
            <person name="Jeck W.R."/>
            <person name="Johnson J."/>
            <person name="Jones C.D."/>
            <person name="Jordan W.C."/>
            <person name="Karpen G.H."/>
            <person name="Kataoka E."/>
            <person name="Keightley P.D."/>
            <person name="Kheradpour P."/>
            <person name="Kirkness E.F."/>
            <person name="Koerich L.B."/>
            <person name="Kristiansen K."/>
            <person name="Kudrna D."/>
            <person name="Kulathinal R.J."/>
            <person name="Kumar S."/>
            <person name="Kwok R."/>
            <person name="Lander E."/>
            <person name="Langley C.H."/>
            <person name="Lapoint R."/>
            <person name="Lazzaro B.P."/>
            <person name="Lee S.J."/>
            <person name="Levesque L."/>
            <person name="Li R."/>
            <person name="Lin C.F."/>
            <person name="Lin M.F."/>
            <person name="Lindblad-Toh K."/>
            <person name="Llopart A."/>
            <person name="Long M."/>
            <person name="Low L."/>
            <person name="Lozovsky E."/>
            <person name="Lu J."/>
            <person name="Luo M."/>
            <person name="Machado C.A."/>
            <person name="Makalowski W."/>
            <person name="Marzo M."/>
            <person name="Matsuda M."/>
            <person name="Matzkin L."/>
            <person name="McAllister B."/>
            <person name="McBride C.S."/>
            <person name="McKernan B."/>
            <person name="McKernan K."/>
            <person name="Mendez-Lago M."/>
            <person name="Minx P."/>
            <person name="Mollenhauer M.U."/>
            <person name="Montooth K."/>
            <person name="Mount S.M."/>
            <person name="Mu X."/>
            <person name="Myers E."/>
            <person name="Negre B."/>
            <person name="Newfeld S."/>
            <person name="Nielsen R."/>
            <person name="Noor M.A."/>
            <person name="O'Grady P."/>
            <person name="Pachter L."/>
            <person name="Papaceit M."/>
            <person name="Parisi M.J."/>
            <person name="Parisi M."/>
            <person name="Parts L."/>
            <person name="Pedersen J.S."/>
            <person name="Pesole G."/>
            <person name="Phillippy A.M."/>
            <person name="Ponting C.P."/>
            <person name="Pop M."/>
            <person name="Porcelli D."/>
            <person name="Powell J.R."/>
            <person name="Prohaska S."/>
            <person name="Pruitt K."/>
            <person name="Puig M."/>
            <person name="Quesneville H."/>
            <person name="Ram K.R."/>
            <person name="Rand D."/>
            <person name="Rasmussen M.D."/>
            <person name="Reed L.K."/>
            <person name="Reenan R."/>
            <person name="Reily A."/>
            <person name="Remington K.A."/>
            <person name="Rieger T.T."/>
            <person name="Ritchie M.G."/>
            <person name="Robin C."/>
            <person name="Rogers Y.H."/>
            <person name="Rohde C."/>
            <person name="Rozas J."/>
            <person name="Rubenfield M.J."/>
            <person name="Ruiz A."/>
            <person name="Russo S."/>
            <person name="Salzberg S.L."/>
            <person name="Sanchez-Gracia A."/>
            <person name="Saranga D.J."/>
            <person name="Sato H."/>
            <person name="Schaeffer S.W."/>
            <person name="Schatz M.C."/>
            <person name="Schlenke T."/>
            <person name="Schwartz R."/>
            <person name="Segarra C."/>
            <person name="Singh R.S."/>
            <person name="Sirot L."/>
            <person name="Sirota M."/>
            <person name="Sisneros N.B."/>
            <person name="Smith C.D."/>
            <person name="Smith T.F."/>
            <person name="Spieth J."/>
            <person name="Stage D.E."/>
            <person name="Stark A."/>
            <person name="Stephan W."/>
            <person name="Strausberg R.L."/>
            <person name="Strempel S."/>
            <person name="Sturgill D."/>
            <person name="Sutton G."/>
            <person name="Sutton G.G."/>
            <person name="Tao W."/>
            <person name="Teichmann S."/>
            <person name="Tobari Y.N."/>
            <person name="Tomimura Y."/>
            <person name="Tsolas J.M."/>
            <person name="Valente V.L."/>
            <person name="Venter E."/>
            <person name="Venter J.C."/>
            <person name="Vicario S."/>
            <person name="Vieira F.G."/>
            <person name="Vilella A.J."/>
            <person name="Villasante A."/>
            <person name="Walenz B."/>
            <person name="Wang J."/>
            <person name="Wasserman M."/>
            <person name="Watts T."/>
            <person name="Wilson D."/>
            <person name="Wilson R.K."/>
            <person name="Wing R.A."/>
            <person name="Wolfner M.F."/>
            <person name="Wong A."/>
            <person name="Wong G.K."/>
            <person name="Wu C.I."/>
            <person name="Wu G."/>
            <person name="Yamamoto D."/>
            <person name="Yang H.P."/>
            <person name="Yang S.P."/>
            <person name="Yorke J.A."/>
            <person name="Yoshida K."/>
            <person name="Zdobnov E."/>
            <person name="Zhang P."/>
            <person name="Zhang Y."/>
            <person name="Zimin A.V."/>
            <person name="Baldwin J."/>
            <person name="Abdouelleil A."/>
            <person name="Abdulkadir J."/>
            <person name="Abebe A."/>
            <person name="Abera B."/>
            <person name="Abreu J."/>
            <person name="Acer S.C."/>
            <person name="Aftuck L."/>
            <person name="Alexander A."/>
            <person name="An P."/>
            <person name="Anderson E."/>
            <person name="Anderson S."/>
            <person name="Arachi H."/>
            <person name="Azer M."/>
            <person name="Bachantsang P."/>
            <person name="Barry A."/>
            <person name="Bayul T."/>
            <person name="Berlin A."/>
            <person name="Bessette D."/>
            <person name="Bloom T."/>
            <person name="Blye J."/>
            <person name="Boguslavskiy L."/>
            <person name="Bonnet C."/>
            <person name="Boukhgalter B."/>
            <person name="Bourzgui I."/>
            <person name="Brown A."/>
            <person name="Cahill P."/>
            <person name="Channer S."/>
            <person name="Cheshatsang Y."/>
            <person name="Chuda L."/>
            <person name="Citroen M."/>
            <person name="Collymore A."/>
            <person name="Cooke P."/>
            <person name="Costello M."/>
            <person name="D'Aco K."/>
            <person name="Daza R."/>
            <person name="De Haan G."/>
            <person name="DeGray S."/>
            <person name="DeMaso C."/>
            <person name="Dhargay N."/>
            <person name="Dooley K."/>
            <person name="Dooley E."/>
            <person name="Doricent M."/>
            <person name="Dorje P."/>
            <person name="Dorjee K."/>
            <person name="Dupes A."/>
            <person name="Elong R."/>
            <person name="Falk J."/>
            <person name="Farina A."/>
            <person name="Faro S."/>
            <person name="Ferguson D."/>
            <person name="Fisher S."/>
            <person name="Foley C.D."/>
            <person name="Franke A."/>
            <person name="Friedrich D."/>
            <person name="Gadbois L."/>
            <person name="Gearin G."/>
            <person name="Gearin C.R."/>
            <person name="Giannoukos G."/>
            <person name="Goode T."/>
            <person name="Graham J."/>
            <person name="Grandbois E."/>
            <person name="Grewal S."/>
            <person name="Gyaltsen K."/>
            <person name="Hafez N."/>
            <person name="Hagos B."/>
            <person name="Hall J."/>
            <person name="Henson C."/>
            <person name="Hollinger A."/>
            <person name="Honan T."/>
            <person name="Huard M.D."/>
            <person name="Hughes L."/>
            <person name="Hurhula B."/>
            <person name="Husby M.E."/>
            <person name="Kamat A."/>
            <person name="Kanga B."/>
            <person name="Kashin S."/>
            <person name="Khazanovich D."/>
            <person name="Kisner P."/>
            <person name="Lance K."/>
            <person name="Lara M."/>
            <person name="Lee W."/>
            <person name="Lennon N."/>
            <person name="Letendre F."/>
            <person name="LeVine R."/>
            <person name="Lipovsky A."/>
            <person name="Liu X."/>
            <person name="Liu J."/>
            <person name="Liu S."/>
            <person name="Lokyitsang T."/>
            <person name="Lokyitsang Y."/>
            <person name="Lubonja R."/>
            <person name="Lui A."/>
            <person name="MacDonald P."/>
            <person name="Magnisalis V."/>
            <person name="Maru K."/>
            <person name="Matthews C."/>
            <person name="McCusker W."/>
            <person name="McDonough S."/>
            <person name="Mehta T."/>
            <person name="Meldrim J."/>
            <person name="Meneus L."/>
            <person name="Mihai O."/>
            <person name="Mihalev A."/>
            <person name="Mihova T."/>
            <person name="Mittelman R."/>
            <person name="Mlenga V."/>
            <person name="Montmayeur A."/>
            <person name="Mulrain L."/>
            <person name="Navidi A."/>
            <person name="Naylor J."/>
            <person name="Negash T."/>
            <person name="Nguyen T."/>
            <person name="Nguyen N."/>
            <person name="Nicol R."/>
            <person name="Norbu C."/>
            <person name="Norbu N."/>
            <person name="Novod N."/>
            <person name="O'Neill B."/>
            <person name="Osman S."/>
            <person name="Markiewicz E."/>
            <person name="Oyono O.L."/>
            <person name="Patti C."/>
            <person name="Phunkhang P."/>
            <person name="Pierre F."/>
            <person name="Priest M."/>
            <person name="Raghuraman S."/>
            <person name="Rege F."/>
            <person name="Reyes R."/>
            <person name="Rise C."/>
            <person name="Rogov P."/>
            <person name="Ross K."/>
            <person name="Ryan E."/>
            <person name="Settipalli S."/>
            <person name="Shea T."/>
            <person name="Sherpa N."/>
            <person name="Shi L."/>
            <person name="Shih D."/>
            <person name="Sparrow T."/>
            <person name="Spaulding J."/>
            <person name="Stalker J."/>
            <person name="Stange-Thomann N."/>
            <person name="Stavropoulos S."/>
            <person name="Stone C."/>
            <person name="Strader C."/>
            <person name="Tesfaye S."/>
            <person name="Thomson T."/>
            <person name="Thoulutsang Y."/>
            <person name="Thoulutsang D."/>
            <person name="Topham K."/>
            <person name="Topping I."/>
            <person name="Tsamla T."/>
            <person name="Vassiliev H."/>
            <person name="Vo A."/>
            <person name="Wangchuk T."/>
            <person name="Wangdi T."/>
            <person name="Weiand M."/>
            <person name="Wilkinson J."/>
            <person name="Wilson A."/>
            <person name="Yadav S."/>
            <person name="Young G."/>
            <person name="Yu Q."/>
            <person name="Zembek L."/>
            <person name="Zhong D."/>
            <person name="Zimmer A."/>
            <person name="Zwirko Z."/>
            <person name="Jaffe D.B."/>
            <person name="Alvarez P."/>
            <person name="Brockman W."/>
            <person name="Butler J."/>
            <person name="Chin C."/>
            <person name="Gnerre S."/>
            <person name="Grabherr M."/>
            <person name="Kleber M."/>
            <person name="Mauceli E."/>
            <person name="MacCallum I."/>
        </authorList>
    </citation>
    <scope>NUCLEOTIDE SEQUENCE [LARGE SCALE GENOMIC DNA]</scope>
    <source>
        <strain evidence="6">Tai18E2</strain>
        <strain evidence="8">Tai18E2 / Tucson 14021-0261.01</strain>
    </source>
</reference>
<keyword evidence="8" id="KW-1185">Reference proteome</keyword>
<dbReference type="HOGENOM" id="CLU_028365_4_1_1"/>
<name>B4PN99_DROYA</name>
<evidence type="ECO:0000313" key="6">
    <source>
        <dbReference type="EMBL" id="EDW99181.1"/>
    </source>
</evidence>
<dbReference type="eggNOG" id="KOG2816">
    <property type="taxonomic scope" value="Eukaryota"/>
</dbReference>
<dbReference type="OMA" id="NAREIIW"/>
<evidence type="ECO:0000256" key="4">
    <source>
        <dbReference type="ARBA" id="ARBA00023136"/>
    </source>
</evidence>
<dbReference type="Pfam" id="PF07690">
    <property type="entry name" value="MFS_1"/>
    <property type="match status" value="1"/>
</dbReference>
<evidence type="ECO:0000256" key="1">
    <source>
        <dbReference type="ARBA" id="ARBA00004141"/>
    </source>
</evidence>
<feature type="transmembrane region" description="Helical" evidence="5">
    <location>
        <begin position="149"/>
        <end position="176"/>
    </location>
</feature>
<dbReference type="InterPro" id="IPR036259">
    <property type="entry name" value="MFS_trans_sf"/>
</dbReference>
<keyword evidence="4 5" id="KW-0472">Membrane</keyword>
<dbReference type="GO" id="GO:0016020">
    <property type="term" value="C:membrane"/>
    <property type="evidence" value="ECO:0007669"/>
    <property type="project" value="UniProtKB-SubCell"/>
</dbReference>